<keyword evidence="2" id="KW-1185">Reference proteome</keyword>
<evidence type="ECO:0000313" key="1">
    <source>
        <dbReference type="EMBL" id="PIL28984.1"/>
    </source>
</evidence>
<dbReference type="Proteomes" id="UP000230002">
    <property type="component" value="Unassembled WGS sequence"/>
</dbReference>
<sequence>MDPNIIPPSVWANLNEENTRLDVLADRLRQYLDIPNITTRSGLRQVHTNFDEISRRLDEVYAASFSHGVVRGAILVCIIWTKMAADAVLRQRLIRAGLTQKVIQLLGDPTGGCMAEELLNTFLDADGEFALDLFRHNLDIVKILRDHPGDAAVVDLTVRMLTQSFLQPILRFGPSHPDVFDNECLAPVFSALLDTLRNPPERLPELTLNAAMIILARLPHKCPQRCRLWEVPSLLGYYAVLSRSSRLRPRCNAVASALLLARVKLGVETQGIHPVVNRAGGIPGRTHASQEDLLSAFPEDLRSLLLGYGADTCECVAEFRTISDAANAISRYRPGGNLCALGLRLAELVQLAEVVIQPDAHWHAPDGSELTHLELLLRCATSLAERQRSADQDAADVLKLHYMLATQADPRDVYLLAQRAIARNPNLAYAHYAWAMSFSLSPADATLRLRKLREAVGCDGQTPFLQCQLIARAVPIAGWEAFATMHGIVDVTQEPARRGMEYFRQAIDAADVYIKIASPDARQLPRVLSWYVVLKLVAERHDLPHYEPLLETIRTADRFAEVLNGGQSPAPSDIQLTREWLFEQYGSGSIEQWQRLMRRLVGMMYMVQKLDGFGEKVLAM</sequence>
<dbReference type="OrthoDB" id="2799691at2759"/>
<reference evidence="1 2" key="1">
    <citation type="journal article" date="2015" name="Sci. Rep.">
        <title>Chromosome-level genome map provides insights into diverse defense mechanisms in the medicinal fungus Ganoderma sinense.</title>
        <authorList>
            <person name="Zhu Y."/>
            <person name="Xu J."/>
            <person name="Sun C."/>
            <person name="Zhou S."/>
            <person name="Xu H."/>
            <person name="Nelson D.R."/>
            <person name="Qian J."/>
            <person name="Song J."/>
            <person name="Luo H."/>
            <person name="Xiang L."/>
            <person name="Li Y."/>
            <person name="Xu Z."/>
            <person name="Ji A."/>
            <person name="Wang L."/>
            <person name="Lu S."/>
            <person name="Hayward A."/>
            <person name="Sun W."/>
            <person name="Li X."/>
            <person name="Schwartz D.C."/>
            <person name="Wang Y."/>
            <person name="Chen S."/>
        </authorList>
    </citation>
    <scope>NUCLEOTIDE SEQUENCE [LARGE SCALE GENOMIC DNA]</scope>
    <source>
        <strain evidence="1 2">ZZ0214-1</strain>
    </source>
</reference>
<comment type="caution">
    <text evidence="1">The sequence shown here is derived from an EMBL/GenBank/DDBJ whole genome shotgun (WGS) entry which is preliminary data.</text>
</comment>
<dbReference type="EMBL" id="AYKW01000023">
    <property type="protein sequence ID" value="PIL28984.1"/>
    <property type="molecule type" value="Genomic_DNA"/>
</dbReference>
<protein>
    <submittedName>
        <fullName evidence="1">Uncharacterized protein</fullName>
    </submittedName>
</protein>
<accession>A0A2G8S5H4</accession>
<name>A0A2G8S5H4_9APHY</name>
<dbReference type="AlphaFoldDB" id="A0A2G8S5H4"/>
<dbReference type="STRING" id="1077348.A0A2G8S5H4"/>
<proteinExistence type="predicted"/>
<evidence type="ECO:0000313" key="2">
    <source>
        <dbReference type="Proteomes" id="UP000230002"/>
    </source>
</evidence>
<organism evidence="1 2">
    <name type="scientific">Ganoderma sinense ZZ0214-1</name>
    <dbReference type="NCBI Taxonomy" id="1077348"/>
    <lineage>
        <taxon>Eukaryota</taxon>
        <taxon>Fungi</taxon>
        <taxon>Dikarya</taxon>
        <taxon>Basidiomycota</taxon>
        <taxon>Agaricomycotina</taxon>
        <taxon>Agaricomycetes</taxon>
        <taxon>Polyporales</taxon>
        <taxon>Polyporaceae</taxon>
        <taxon>Ganoderma</taxon>
    </lineage>
</organism>
<gene>
    <name evidence="1" type="ORF">GSI_09031</name>
</gene>